<sequence length="29" mass="3355">MILILLQLASQENQQPLLQDCRSVNIMNK</sequence>
<organism evidence="1">
    <name type="scientific">Rhizophora mucronata</name>
    <name type="common">Asiatic mangrove</name>
    <dbReference type="NCBI Taxonomy" id="61149"/>
    <lineage>
        <taxon>Eukaryota</taxon>
        <taxon>Viridiplantae</taxon>
        <taxon>Streptophyta</taxon>
        <taxon>Embryophyta</taxon>
        <taxon>Tracheophyta</taxon>
        <taxon>Spermatophyta</taxon>
        <taxon>Magnoliopsida</taxon>
        <taxon>eudicotyledons</taxon>
        <taxon>Gunneridae</taxon>
        <taxon>Pentapetalae</taxon>
        <taxon>rosids</taxon>
        <taxon>fabids</taxon>
        <taxon>Malpighiales</taxon>
        <taxon>Rhizophoraceae</taxon>
        <taxon>Rhizophora</taxon>
    </lineage>
</organism>
<evidence type="ECO:0000313" key="1">
    <source>
        <dbReference type="EMBL" id="MBX67592.1"/>
    </source>
</evidence>
<dbReference type="EMBL" id="GGEC01087108">
    <property type="protein sequence ID" value="MBX67592.1"/>
    <property type="molecule type" value="Transcribed_RNA"/>
</dbReference>
<accession>A0A2P2QKT3</accession>
<dbReference type="AlphaFoldDB" id="A0A2P2QKT3"/>
<proteinExistence type="predicted"/>
<reference evidence="1" key="1">
    <citation type="submission" date="2018-02" db="EMBL/GenBank/DDBJ databases">
        <title>Rhizophora mucronata_Transcriptome.</title>
        <authorList>
            <person name="Meera S.P."/>
            <person name="Sreeshan A."/>
            <person name="Augustine A."/>
        </authorList>
    </citation>
    <scope>NUCLEOTIDE SEQUENCE</scope>
    <source>
        <tissue evidence="1">Leaf</tissue>
    </source>
</reference>
<protein>
    <submittedName>
        <fullName evidence="1">Uncharacterized protein</fullName>
    </submittedName>
</protein>
<name>A0A2P2QKT3_RHIMU</name>